<evidence type="ECO:0000256" key="1">
    <source>
        <dbReference type="ARBA" id="ARBA00038455"/>
    </source>
</evidence>
<dbReference type="PANTHER" id="PTHR42905">
    <property type="entry name" value="PHOSPHOENOLPYRUVATE CARBOXYLASE"/>
    <property type="match status" value="1"/>
</dbReference>
<evidence type="ECO:0000313" key="2">
    <source>
        <dbReference type="EMBL" id="KKK64861.1"/>
    </source>
</evidence>
<evidence type="ECO:0008006" key="3">
    <source>
        <dbReference type="Google" id="ProtNLM"/>
    </source>
</evidence>
<dbReference type="Pfam" id="PF13714">
    <property type="entry name" value="PEP_mutase"/>
    <property type="match status" value="1"/>
</dbReference>
<dbReference type="InterPro" id="IPR040442">
    <property type="entry name" value="Pyrv_kinase-like_dom_sf"/>
</dbReference>
<organism evidence="2">
    <name type="scientific">marine sediment metagenome</name>
    <dbReference type="NCBI Taxonomy" id="412755"/>
    <lineage>
        <taxon>unclassified sequences</taxon>
        <taxon>metagenomes</taxon>
        <taxon>ecological metagenomes</taxon>
    </lineage>
</organism>
<sequence length="241" mass="27119">MVSNRNSPNLLDRPLRILLVEDSKHDRLVFRRAFTKNQVSVEITEFERAGIAGICVEDNTFPKRNSLYEGEARRELIPVAEQARRVRAAKEAQEDDAFVFIARVEALIAKHGVEAAVERAVAYADAGADAILIHSRDKTLREIDDFLARWHDLGRTVPLVAVPTLFPDFTVEQQHEKGIQMIIFANHPMRAAVSAIEETLRTLQEERKAASVDGDISRVDHIFELVDTQAAIELEEDPTGE</sequence>
<name>A0A0F8ZY42_9ZZZZ</name>
<comment type="similarity">
    <text evidence="1">Belongs to the isocitrate lyase/PEP mutase superfamily. PEP mutase family.</text>
</comment>
<dbReference type="PANTHER" id="PTHR42905:SF7">
    <property type="entry name" value="PHOSPHOENOLPYRUVATE PHOSPHOMUTASE"/>
    <property type="match status" value="1"/>
</dbReference>
<dbReference type="EMBL" id="LAZR01060832">
    <property type="protein sequence ID" value="KKK64861.1"/>
    <property type="molecule type" value="Genomic_DNA"/>
</dbReference>
<comment type="caution">
    <text evidence="2">The sequence shown here is derived from an EMBL/GenBank/DDBJ whole genome shotgun (WGS) entry which is preliminary data.</text>
</comment>
<dbReference type="InterPro" id="IPR039556">
    <property type="entry name" value="ICL/PEPM"/>
</dbReference>
<proteinExistence type="inferred from homology"/>
<reference evidence="2" key="1">
    <citation type="journal article" date="2015" name="Nature">
        <title>Complex archaea that bridge the gap between prokaryotes and eukaryotes.</title>
        <authorList>
            <person name="Spang A."/>
            <person name="Saw J.H."/>
            <person name="Jorgensen S.L."/>
            <person name="Zaremba-Niedzwiedzka K."/>
            <person name="Martijn J."/>
            <person name="Lind A.E."/>
            <person name="van Eijk R."/>
            <person name="Schleper C."/>
            <person name="Guy L."/>
            <person name="Ettema T.J."/>
        </authorList>
    </citation>
    <scope>NUCLEOTIDE SEQUENCE</scope>
</reference>
<dbReference type="Gene3D" id="3.20.20.60">
    <property type="entry name" value="Phosphoenolpyruvate-binding domains"/>
    <property type="match status" value="1"/>
</dbReference>
<accession>A0A0F8ZY42</accession>
<dbReference type="SUPFAM" id="SSF51621">
    <property type="entry name" value="Phosphoenolpyruvate/pyruvate domain"/>
    <property type="match status" value="1"/>
</dbReference>
<protein>
    <recommendedName>
        <fullName evidence="3">Phosphoenolpyruvate phosphomutase</fullName>
    </recommendedName>
</protein>
<dbReference type="GO" id="GO:0003824">
    <property type="term" value="F:catalytic activity"/>
    <property type="evidence" value="ECO:0007669"/>
    <property type="project" value="InterPro"/>
</dbReference>
<dbReference type="InterPro" id="IPR015813">
    <property type="entry name" value="Pyrv/PenolPyrv_kinase-like_dom"/>
</dbReference>
<dbReference type="CDD" id="cd00377">
    <property type="entry name" value="ICL_PEPM"/>
    <property type="match status" value="1"/>
</dbReference>
<dbReference type="AlphaFoldDB" id="A0A0F8ZY42"/>
<gene>
    <name evidence="2" type="ORF">LCGC14_2979940</name>
</gene>